<feature type="coiled-coil region" evidence="1">
    <location>
        <begin position="23"/>
        <end position="57"/>
    </location>
</feature>
<dbReference type="Gene3D" id="1.20.5.170">
    <property type="match status" value="1"/>
</dbReference>
<reference evidence="2" key="1">
    <citation type="submission" date="2010-07" db="EMBL/GenBank/DDBJ databases">
        <authorList>
            <consortium name="CONSOLIDER consortium CSD2007-00005"/>
            <person name="Guazzaroni M.-E."/>
            <person name="Richter M."/>
            <person name="Garcia-Salamanca A."/>
            <person name="Yarza P."/>
            <person name="Ferrer M."/>
        </authorList>
    </citation>
    <scope>NUCLEOTIDE SEQUENCE</scope>
</reference>
<reference evidence="2" key="2">
    <citation type="journal article" date="2011" name="Microb. Ecol.">
        <title>Taxonomic and Functional Metagenomic Profiling of the Microbial Community in the Anoxic Sediment of a Sub-saline Shallow Lake (Laguna de Carrizo, Central Spain).</title>
        <authorList>
            <person name="Ferrer M."/>
            <person name="Guazzaroni M.E."/>
            <person name="Richter M."/>
            <person name="Garcia-Salamanca A."/>
            <person name="Yarza P."/>
            <person name="Suarez-Suarez A."/>
            <person name="Solano J."/>
            <person name="Alcaide M."/>
            <person name="van Dillewijn P."/>
            <person name="Molina-Henares M.A."/>
            <person name="Lopez-Cortes N."/>
            <person name="Al-Ramahi Y."/>
            <person name="Guerrero C."/>
            <person name="Acosta A."/>
            <person name="de Eugenio L.I."/>
            <person name="Martinez V."/>
            <person name="Marques S."/>
            <person name="Rojo F."/>
            <person name="Santero E."/>
            <person name="Genilloud O."/>
            <person name="Perez-Perez J."/>
            <person name="Rossello-Mora R."/>
            <person name="Ramos J.L."/>
        </authorList>
    </citation>
    <scope>NUCLEOTIDE SEQUENCE</scope>
</reference>
<evidence type="ECO:0000313" key="2">
    <source>
        <dbReference type="EMBL" id="EFK96540.1"/>
    </source>
</evidence>
<sequence>MHLTRAIVAAIAATPLLAIAATDASIEERLRALEQRQTQLEQQLAERDARIRELEAKAQPVPAVVAGEAPVAAQPLPKPDAAPVPAIAVEEPTLGALDAKAPEETESSWGRYEGGKGIVLARSEDAEVAFSAFTYIRYLNQLALDDTYTDAFGRTKDLDLRNDVQFQKVTLNFKGWLFDPDFRFLFYTWTSNTSQGQSAQVVVAGNLSYHFNDAFSLAGGIGALPSTRTTNYTFPNWLRVDNRTMADEFFRGSYTSGIWAWGKLSDTVGYRAMLGNNLSQLGIDASELDANFNTFSGALWWMPTTGEFGPAQGFGDFEQHEDLATLFSAHFTRSREDAQAQPGLDDFENSQIRLSDGTLIFQEDPFGTGTQIRKATYRMAALSAGAKYDGFSLDGEYYWRWVDDFRANGPLPFDNDEMFDHGFQLQGSAMVVPKTLQAYVSGSKIYGEFGEPWDVALGLNWFPMQRRELRLNVQGLYLEDSATGGSSLPYLVGSNGWVFTTDVMLNF</sequence>
<proteinExistence type="predicted"/>
<protein>
    <recommendedName>
        <fullName evidence="3">Phosphate-selective porin O and P</fullName>
    </recommendedName>
</protein>
<accession>D9PIT6</accession>
<evidence type="ECO:0000256" key="1">
    <source>
        <dbReference type="SAM" id="Coils"/>
    </source>
</evidence>
<evidence type="ECO:0008006" key="3">
    <source>
        <dbReference type="Google" id="ProtNLM"/>
    </source>
</evidence>
<dbReference type="AlphaFoldDB" id="D9PIT6"/>
<gene>
    <name evidence="2" type="ORF">LDC_1444</name>
</gene>
<keyword evidence="1" id="KW-0175">Coiled coil</keyword>
<dbReference type="Gene3D" id="2.40.160.10">
    <property type="entry name" value="Porin"/>
    <property type="match status" value="1"/>
</dbReference>
<organism evidence="2">
    <name type="scientific">sediment metagenome</name>
    <dbReference type="NCBI Taxonomy" id="749907"/>
    <lineage>
        <taxon>unclassified sequences</taxon>
        <taxon>metagenomes</taxon>
        <taxon>ecological metagenomes</taxon>
    </lineage>
</organism>
<dbReference type="InterPro" id="IPR023614">
    <property type="entry name" value="Porin_dom_sf"/>
</dbReference>
<name>D9PIT6_9ZZZZ</name>
<dbReference type="EMBL" id="ADZX01000452">
    <property type="protein sequence ID" value="EFK96540.1"/>
    <property type="molecule type" value="Genomic_DNA"/>
</dbReference>
<comment type="caution">
    <text evidence="2">The sequence shown here is derived from an EMBL/GenBank/DDBJ whole genome shotgun (WGS) entry which is preliminary data.</text>
</comment>